<name>A0A0R1NRM8_9LACO</name>
<proteinExistence type="predicted"/>
<gene>
    <name evidence="1" type="ORF">FC98_GL001778</name>
</gene>
<accession>A0A0R1NRM8</accession>
<protein>
    <submittedName>
        <fullName evidence="1">Uncharacterized protein</fullName>
    </submittedName>
</protein>
<evidence type="ECO:0000313" key="2">
    <source>
        <dbReference type="Proteomes" id="UP000051439"/>
    </source>
</evidence>
<organism evidence="1 2">
    <name type="scientific">Lentilactobacillus kisonensis DSM 19906 = JCM 15041</name>
    <dbReference type="NCBI Taxonomy" id="1423766"/>
    <lineage>
        <taxon>Bacteria</taxon>
        <taxon>Bacillati</taxon>
        <taxon>Bacillota</taxon>
        <taxon>Bacilli</taxon>
        <taxon>Lactobacillales</taxon>
        <taxon>Lactobacillaceae</taxon>
        <taxon>Lentilactobacillus</taxon>
    </lineage>
</organism>
<sequence>MIEMILSGGYAVQLTTARNYLLLTERIGKKPMLRTRFTNQAYFVLASILDLIDQQVLAIQDDQLIIKDRDKFGRLPNYLSGFKARIMAEITKGNKLTDTLDLITSWDIANELYDGVGVELLRDQLVRKTSVKTNLDTHVIYLPTDAARMQVTDDLKTQMTAADISQATISLVTIYEQLDALKWLISDKNELAGLTQAFHRKIDDDPFYQTKRALVKTAQDVITKKKFWYDSWLS</sequence>
<dbReference type="Proteomes" id="UP000051439">
    <property type="component" value="Unassembled WGS sequence"/>
</dbReference>
<dbReference type="EMBL" id="AZEB01000032">
    <property type="protein sequence ID" value="KRL20274.1"/>
    <property type="molecule type" value="Genomic_DNA"/>
</dbReference>
<keyword evidence="2" id="KW-1185">Reference proteome</keyword>
<evidence type="ECO:0000313" key="1">
    <source>
        <dbReference type="EMBL" id="KRL20274.1"/>
    </source>
</evidence>
<dbReference type="AlphaFoldDB" id="A0A0R1NRM8"/>
<comment type="caution">
    <text evidence="1">The sequence shown here is derived from an EMBL/GenBank/DDBJ whole genome shotgun (WGS) entry which is preliminary data.</text>
</comment>
<dbReference type="PATRIC" id="fig|1423766.4.peg.1840"/>
<reference evidence="1 2" key="1">
    <citation type="journal article" date="2015" name="Genome Announc.">
        <title>Expanding the biotechnology potential of lactobacilli through comparative genomics of 213 strains and associated genera.</title>
        <authorList>
            <person name="Sun Z."/>
            <person name="Harris H.M."/>
            <person name="McCann A."/>
            <person name="Guo C."/>
            <person name="Argimon S."/>
            <person name="Zhang W."/>
            <person name="Yang X."/>
            <person name="Jeffery I.B."/>
            <person name="Cooney J.C."/>
            <person name="Kagawa T.F."/>
            <person name="Liu W."/>
            <person name="Song Y."/>
            <person name="Salvetti E."/>
            <person name="Wrobel A."/>
            <person name="Rasinkangas P."/>
            <person name="Parkhill J."/>
            <person name="Rea M.C."/>
            <person name="O'Sullivan O."/>
            <person name="Ritari J."/>
            <person name="Douillard F.P."/>
            <person name="Paul Ross R."/>
            <person name="Yang R."/>
            <person name="Briner A.E."/>
            <person name="Felis G.E."/>
            <person name="de Vos W.M."/>
            <person name="Barrangou R."/>
            <person name="Klaenhammer T.R."/>
            <person name="Caufield P.W."/>
            <person name="Cui Y."/>
            <person name="Zhang H."/>
            <person name="O'Toole P.W."/>
        </authorList>
    </citation>
    <scope>NUCLEOTIDE SEQUENCE [LARGE SCALE GENOMIC DNA]</scope>
    <source>
        <strain evidence="1 2">DSM 19906</strain>
    </source>
</reference>